<organism evidence="2 3">
    <name type="scientific">Triparma columacea</name>
    <dbReference type="NCBI Taxonomy" id="722753"/>
    <lineage>
        <taxon>Eukaryota</taxon>
        <taxon>Sar</taxon>
        <taxon>Stramenopiles</taxon>
        <taxon>Ochrophyta</taxon>
        <taxon>Bolidophyceae</taxon>
        <taxon>Parmales</taxon>
        <taxon>Triparmaceae</taxon>
        <taxon>Triparma</taxon>
    </lineage>
</organism>
<feature type="compositionally biased region" description="Basic and acidic residues" evidence="1">
    <location>
        <begin position="258"/>
        <end position="270"/>
    </location>
</feature>
<dbReference type="OrthoDB" id="197308at2759"/>
<evidence type="ECO:0000313" key="3">
    <source>
        <dbReference type="Proteomes" id="UP001165065"/>
    </source>
</evidence>
<reference evidence="3" key="1">
    <citation type="journal article" date="2023" name="Commun. Biol.">
        <title>Genome analysis of Parmales, the sister group of diatoms, reveals the evolutionary specialization of diatoms from phago-mixotrophs to photoautotrophs.</title>
        <authorList>
            <person name="Ban H."/>
            <person name="Sato S."/>
            <person name="Yoshikawa S."/>
            <person name="Yamada K."/>
            <person name="Nakamura Y."/>
            <person name="Ichinomiya M."/>
            <person name="Sato N."/>
            <person name="Blanc-Mathieu R."/>
            <person name="Endo H."/>
            <person name="Kuwata A."/>
            <person name="Ogata H."/>
        </authorList>
    </citation>
    <scope>NUCLEOTIDE SEQUENCE [LARGE SCALE GENOMIC DNA]</scope>
</reference>
<name>A0A9W7G7Q5_9STRA</name>
<dbReference type="AlphaFoldDB" id="A0A9W7G7Q5"/>
<evidence type="ECO:0000256" key="1">
    <source>
        <dbReference type="SAM" id="MobiDB-lite"/>
    </source>
</evidence>
<dbReference type="EMBL" id="BRYA01000090">
    <property type="protein sequence ID" value="GMI38741.1"/>
    <property type="molecule type" value="Genomic_DNA"/>
</dbReference>
<evidence type="ECO:0000313" key="2">
    <source>
        <dbReference type="EMBL" id="GMI38741.1"/>
    </source>
</evidence>
<feature type="region of interest" description="Disordered" evidence="1">
    <location>
        <begin position="258"/>
        <end position="277"/>
    </location>
</feature>
<comment type="caution">
    <text evidence="2">The sequence shown here is derived from an EMBL/GenBank/DDBJ whole genome shotgun (WGS) entry which is preliminary data.</text>
</comment>
<proteinExistence type="predicted"/>
<protein>
    <submittedName>
        <fullName evidence="2">Uncharacterized protein</fullName>
    </submittedName>
</protein>
<accession>A0A9W7G7Q5</accession>
<sequence>MQIRLHRIKRWRAVLIALSCLVGIGFRGEYYSEAKNSCATDQQLNLEGQMMSCEDAVERETGLSCEASFCPSCPYAGVCDEFCGYCGEESEEGEMEEGGRVMGSAAEECEEGELVDCNGKCFRDRIDTTVAAMGWGEVRDWLGNGCCDEGHGWQSDVGFFPDFNCPMYGCDGGDCEFCGSDPNGVVRGAWDGGGGGRGRCRDLSITLRGERTSCAEVVGEGERGLSCEGDFCDECDYAGYCDEYCGYCREEGECGREMDGERGRGRAGGKEEDEEKVVEEMDNKEENGSKFCIMLTAAICPAQNMTHTVRSQPRLRTREYENVVRAWAKLYEEKRGSGQESLPKIIFVENGNNNLDTIRDASRQDEAFEFVSWHDKKINGGFVARGKGFAEYRSIAYAMKNSEATRAEGGCDMVIKVTGRYFVPSLIEEIARLQGEGREEGKDEEGKGKDATLIVQGTENWWNMYENDGGVIRSEVIGWKKGTEDWLFEGQNEAIGVPMERVLALRAREIEQGARGAGKVARFKRMDLEGGGKRNAEGVLVEFL</sequence>
<keyword evidence="3" id="KW-1185">Reference proteome</keyword>
<gene>
    <name evidence="2" type="ORF">TrCOL_g8630</name>
</gene>
<dbReference type="Proteomes" id="UP001165065">
    <property type="component" value="Unassembled WGS sequence"/>
</dbReference>